<evidence type="ECO:0000256" key="1">
    <source>
        <dbReference type="SAM" id="Phobius"/>
    </source>
</evidence>
<evidence type="ECO:0000313" key="2">
    <source>
        <dbReference type="EMBL" id="OMO57580.1"/>
    </source>
</evidence>
<dbReference type="OrthoDB" id="983979at2759"/>
<sequence>MASSSKLSSLSRDVYLSALLGVLVYVTFNICFYHLGNNSEEQRKDHHAKTSGGGVGVTARNISDGFTALAIQFLHFFLAKCLQFRYVPVIHSAPFMPIPFWLAFGRSIIYQPL</sequence>
<gene>
    <name evidence="2" type="ORF">COLO4_35261</name>
</gene>
<dbReference type="Proteomes" id="UP000187203">
    <property type="component" value="Unassembled WGS sequence"/>
</dbReference>
<proteinExistence type="predicted"/>
<feature type="transmembrane region" description="Helical" evidence="1">
    <location>
        <begin position="14"/>
        <end position="35"/>
    </location>
</feature>
<comment type="caution">
    <text evidence="2">The sequence shown here is derived from an EMBL/GenBank/DDBJ whole genome shotgun (WGS) entry which is preliminary data.</text>
</comment>
<name>A0A1R3GHT4_9ROSI</name>
<dbReference type="AlphaFoldDB" id="A0A1R3GHT4"/>
<dbReference type="EMBL" id="AWUE01022521">
    <property type="protein sequence ID" value="OMO57580.1"/>
    <property type="molecule type" value="Genomic_DNA"/>
</dbReference>
<reference evidence="3" key="1">
    <citation type="submission" date="2013-09" db="EMBL/GenBank/DDBJ databases">
        <title>Corchorus olitorius genome sequencing.</title>
        <authorList>
            <person name="Alam M."/>
            <person name="Haque M.S."/>
            <person name="Islam M.S."/>
            <person name="Emdad E.M."/>
            <person name="Islam M.M."/>
            <person name="Ahmed B."/>
            <person name="Halim A."/>
            <person name="Hossen Q.M.M."/>
            <person name="Hossain M.Z."/>
            <person name="Ahmed R."/>
            <person name="Khan M.M."/>
            <person name="Islam R."/>
            <person name="Rashid M.M."/>
            <person name="Khan S.A."/>
            <person name="Rahman M.S."/>
            <person name="Alam M."/>
            <person name="Yahiya A.S."/>
            <person name="Khan M.S."/>
            <person name="Azam M.S."/>
            <person name="Haque T."/>
            <person name="Lashkar M.Z.H."/>
            <person name="Akhand A.I."/>
            <person name="Morshed G."/>
            <person name="Roy S."/>
            <person name="Uddin K.S."/>
            <person name="Rabeya T."/>
            <person name="Hossain A.S."/>
            <person name="Chowdhury A."/>
            <person name="Snigdha A.R."/>
            <person name="Mortoza M.S."/>
            <person name="Matin S.A."/>
            <person name="Hoque S.M.E."/>
            <person name="Islam M.K."/>
            <person name="Roy D.K."/>
            <person name="Haider R."/>
            <person name="Moosa M.M."/>
            <person name="Elias S.M."/>
            <person name="Hasan A.M."/>
            <person name="Jahan S."/>
            <person name="Shafiuddin M."/>
            <person name="Mahmood N."/>
            <person name="Shommy N.S."/>
        </authorList>
    </citation>
    <scope>NUCLEOTIDE SEQUENCE [LARGE SCALE GENOMIC DNA]</scope>
    <source>
        <strain evidence="3">cv. O-4</strain>
    </source>
</reference>
<keyword evidence="1" id="KW-0812">Transmembrane</keyword>
<accession>A0A1R3GHT4</accession>
<organism evidence="2 3">
    <name type="scientific">Corchorus olitorius</name>
    <dbReference type="NCBI Taxonomy" id="93759"/>
    <lineage>
        <taxon>Eukaryota</taxon>
        <taxon>Viridiplantae</taxon>
        <taxon>Streptophyta</taxon>
        <taxon>Embryophyta</taxon>
        <taxon>Tracheophyta</taxon>
        <taxon>Spermatophyta</taxon>
        <taxon>Magnoliopsida</taxon>
        <taxon>eudicotyledons</taxon>
        <taxon>Gunneridae</taxon>
        <taxon>Pentapetalae</taxon>
        <taxon>rosids</taxon>
        <taxon>malvids</taxon>
        <taxon>Malvales</taxon>
        <taxon>Malvaceae</taxon>
        <taxon>Grewioideae</taxon>
        <taxon>Apeibeae</taxon>
        <taxon>Corchorus</taxon>
    </lineage>
</organism>
<evidence type="ECO:0000313" key="3">
    <source>
        <dbReference type="Proteomes" id="UP000187203"/>
    </source>
</evidence>
<keyword evidence="1" id="KW-0472">Membrane</keyword>
<keyword evidence="1" id="KW-1133">Transmembrane helix</keyword>
<protein>
    <submittedName>
        <fullName evidence="2">Uncharacterized protein</fullName>
    </submittedName>
</protein>
<keyword evidence="3" id="KW-1185">Reference proteome</keyword>